<evidence type="ECO:0008006" key="3">
    <source>
        <dbReference type="Google" id="ProtNLM"/>
    </source>
</evidence>
<dbReference type="RefSeq" id="WP_369414704.1">
    <property type="nucleotide sequence ID" value="NZ_BOQE01000001.1"/>
</dbReference>
<accession>A0AAV4LFC7</accession>
<organism evidence="1 2">
    <name type="scientific">Collibacillus ludicampi</name>
    <dbReference type="NCBI Taxonomy" id="2771369"/>
    <lineage>
        <taxon>Bacteria</taxon>
        <taxon>Bacillati</taxon>
        <taxon>Bacillota</taxon>
        <taxon>Bacilli</taxon>
        <taxon>Bacillales</taxon>
        <taxon>Alicyclobacillaceae</taxon>
        <taxon>Collibacillus</taxon>
    </lineage>
</organism>
<evidence type="ECO:0000313" key="1">
    <source>
        <dbReference type="EMBL" id="GIM46463.1"/>
    </source>
</evidence>
<proteinExistence type="predicted"/>
<comment type="caution">
    <text evidence="1">The sequence shown here is derived from an EMBL/GenBank/DDBJ whole genome shotgun (WGS) entry which is preliminary data.</text>
</comment>
<dbReference type="AlphaFoldDB" id="A0AAV4LFC7"/>
<dbReference type="Proteomes" id="UP001057291">
    <property type="component" value="Unassembled WGS sequence"/>
</dbReference>
<protein>
    <recommendedName>
        <fullName evidence="3">Cytosolic protein</fullName>
    </recommendedName>
</protein>
<name>A0AAV4LFC7_9BACL</name>
<dbReference type="EMBL" id="BOQE01000001">
    <property type="protein sequence ID" value="GIM46463.1"/>
    <property type="molecule type" value="Genomic_DNA"/>
</dbReference>
<reference evidence="1" key="1">
    <citation type="journal article" date="2023" name="Int. J. Syst. Evol. Microbiol.">
        <title>Collibacillus ludicampi gen. nov., sp. nov., a new soil bacterium of the family Alicyclobacillaceae.</title>
        <authorList>
            <person name="Jojima T."/>
            <person name="Ioku Y."/>
            <person name="Fukuta Y."/>
            <person name="Shirasaka N."/>
            <person name="Matsumura Y."/>
            <person name="Mori M."/>
        </authorList>
    </citation>
    <scope>NUCLEOTIDE SEQUENCE</scope>
    <source>
        <strain evidence="1">TP075</strain>
    </source>
</reference>
<dbReference type="Pfam" id="PF19651">
    <property type="entry name" value="DUF6154"/>
    <property type="match status" value="1"/>
</dbReference>
<sequence>MMKFVDQLYELYKNRLSGDEEDAMIIVSSILTELDREHLMEIIREMSYTEMYEMLGTYLVNKLHAKLIKEGAAVPEEMGPMEEGPIH</sequence>
<dbReference type="InterPro" id="IPR046152">
    <property type="entry name" value="DUF6154"/>
</dbReference>
<evidence type="ECO:0000313" key="2">
    <source>
        <dbReference type="Proteomes" id="UP001057291"/>
    </source>
</evidence>
<keyword evidence="2" id="KW-1185">Reference proteome</keyword>
<gene>
    <name evidence="1" type="ORF">DNHGIG_20120</name>
</gene>